<proteinExistence type="predicted"/>
<organism evidence="2 3">
    <name type="scientific">Bordetella trematum</name>
    <dbReference type="NCBI Taxonomy" id="123899"/>
    <lineage>
        <taxon>Bacteria</taxon>
        <taxon>Pseudomonadati</taxon>
        <taxon>Pseudomonadota</taxon>
        <taxon>Betaproteobacteria</taxon>
        <taxon>Burkholderiales</taxon>
        <taxon>Alcaligenaceae</taxon>
        <taxon>Bordetella</taxon>
    </lineage>
</organism>
<dbReference type="KEGG" id="btrm:SAMEA390648700187"/>
<dbReference type="InterPro" id="IPR052358">
    <property type="entry name" value="Aro_Compnd_Degr_Hydrolases"/>
</dbReference>
<reference evidence="2 3" key="1">
    <citation type="submission" date="2016-04" db="EMBL/GenBank/DDBJ databases">
        <authorList>
            <consortium name="Pathogen Informatics"/>
        </authorList>
    </citation>
    <scope>NUCLEOTIDE SEQUENCE [LARGE SCALE GENOMIC DNA]</scope>
    <source>
        <strain evidence="2 3">H044680328</strain>
    </source>
</reference>
<keyword evidence="2" id="KW-0378">Hydrolase</keyword>
<dbReference type="PATRIC" id="fig|123899.6.peg.174"/>
<dbReference type="eggNOG" id="COG3618">
    <property type="taxonomic scope" value="Bacteria"/>
</dbReference>
<evidence type="ECO:0000259" key="1">
    <source>
        <dbReference type="Pfam" id="PF04909"/>
    </source>
</evidence>
<dbReference type="AlphaFoldDB" id="A0A157PWJ5"/>
<gene>
    <name evidence="2" type="ORF">SAMEA3906487_00187</name>
</gene>
<dbReference type="GO" id="GO:0016787">
    <property type="term" value="F:hydrolase activity"/>
    <property type="evidence" value="ECO:0007669"/>
    <property type="project" value="UniProtKB-KW"/>
</dbReference>
<dbReference type="STRING" id="123899.SAMEA3906487_00187"/>
<dbReference type="Gene3D" id="3.20.20.140">
    <property type="entry name" value="Metal-dependent hydrolases"/>
    <property type="match status" value="1"/>
</dbReference>
<name>A0A157PWJ5_9BORD</name>
<keyword evidence="3" id="KW-1185">Reference proteome</keyword>
<dbReference type="InterPro" id="IPR006680">
    <property type="entry name" value="Amidohydro-rel"/>
</dbReference>
<dbReference type="RefSeq" id="WP_063491411.1">
    <property type="nucleotide sequence ID" value="NZ_CP016340.1"/>
</dbReference>
<dbReference type="SUPFAM" id="SSF51556">
    <property type="entry name" value="Metallo-dependent hydrolases"/>
    <property type="match status" value="1"/>
</dbReference>
<dbReference type="PANTHER" id="PTHR35563:SF2">
    <property type="entry name" value="BARREL METAL-DEPENDENT HYDROLASE, PUTATIVE (AFU_ORTHOLOGUE AFUA_1G16240)-RELATED"/>
    <property type="match status" value="1"/>
</dbReference>
<dbReference type="PANTHER" id="PTHR35563">
    <property type="entry name" value="BARREL METAL-DEPENDENT HYDROLASE, PUTATIVE (AFU_ORTHOLOGUE AFUA_1G16240)-RELATED"/>
    <property type="match status" value="1"/>
</dbReference>
<accession>A0A157PWJ5</accession>
<feature type="domain" description="Amidohydrolase-related" evidence="1">
    <location>
        <begin position="8"/>
        <end position="269"/>
    </location>
</feature>
<dbReference type="GeneID" id="56588397"/>
<dbReference type="Proteomes" id="UP000076825">
    <property type="component" value="Chromosome 1"/>
</dbReference>
<evidence type="ECO:0000313" key="3">
    <source>
        <dbReference type="Proteomes" id="UP000076825"/>
    </source>
</evidence>
<dbReference type="Pfam" id="PF04909">
    <property type="entry name" value="Amidohydro_2"/>
    <property type="match status" value="1"/>
</dbReference>
<protein>
    <submittedName>
        <fullName evidence="2">Hydrolase</fullName>
    </submittedName>
</protein>
<evidence type="ECO:0000313" key="2">
    <source>
        <dbReference type="EMBL" id="SAI66289.1"/>
    </source>
</evidence>
<sequence>MTSIPLSVDTHAHVFLRDLPMTDGRRYTPAADATLPDYLGLLDRHGLSHGVLIQPSFLGTDNRHLLAALATAKGRLRGVAVVQPGVGREELAAMDRAGVRGIRLNLFGQATPALARTGWRDLLENITALGWHVEIHTPALRLPEAMEPLLAAGCRIVVDHFGRPDGAGEDPAIDYLLSQGDSGRVWVKLSAAYRIWPAAVCATRARLAAQRLLRAFGATQLLWGSDWPHTEHHRHAAAQHAWDGLPAWIDDEAARRCILADTASALFGIKGDTP</sequence>
<dbReference type="EMBL" id="LT546645">
    <property type="protein sequence ID" value="SAI66289.1"/>
    <property type="molecule type" value="Genomic_DNA"/>
</dbReference>
<dbReference type="InterPro" id="IPR032466">
    <property type="entry name" value="Metal_Hydrolase"/>
</dbReference>